<reference evidence="2" key="3">
    <citation type="submission" date="2016-06" db="UniProtKB">
        <authorList>
            <consortium name="WormBaseParasite"/>
        </authorList>
    </citation>
    <scope>IDENTIFICATION</scope>
</reference>
<protein>
    <submittedName>
        <fullName evidence="2">DUF1269 domain-containing protein</fullName>
    </submittedName>
</protein>
<keyword evidence="1" id="KW-1185">Reference proteome</keyword>
<dbReference type="AlphaFoldDB" id="A0A183BIR3"/>
<dbReference type="WBParaSite" id="GPLIN_000049200">
    <property type="protein sequence ID" value="GPLIN_000049200"/>
    <property type="gene ID" value="GPLIN_000049200"/>
</dbReference>
<organism evidence="1 2">
    <name type="scientific">Globodera pallida</name>
    <name type="common">Potato cyst nematode worm</name>
    <name type="synonym">Heterodera pallida</name>
    <dbReference type="NCBI Taxonomy" id="36090"/>
    <lineage>
        <taxon>Eukaryota</taxon>
        <taxon>Metazoa</taxon>
        <taxon>Ecdysozoa</taxon>
        <taxon>Nematoda</taxon>
        <taxon>Chromadorea</taxon>
        <taxon>Rhabditida</taxon>
        <taxon>Tylenchina</taxon>
        <taxon>Tylenchomorpha</taxon>
        <taxon>Tylenchoidea</taxon>
        <taxon>Heteroderidae</taxon>
        <taxon>Heteroderinae</taxon>
        <taxon>Globodera</taxon>
    </lineage>
</organism>
<dbReference type="Proteomes" id="UP000050741">
    <property type="component" value="Unassembled WGS sequence"/>
</dbReference>
<name>A0A183BIR3_GLOPA</name>
<reference evidence="1" key="2">
    <citation type="submission" date="2014-05" db="EMBL/GenBank/DDBJ databases">
        <title>The genome and life-stage specific transcriptomes of Globodera pallida elucidate key aspects of plant parasitism by a cyst nematode.</title>
        <authorList>
            <person name="Cotton J.A."/>
            <person name="Lilley C.J."/>
            <person name="Jones L.M."/>
            <person name="Kikuchi T."/>
            <person name="Reid A.J."/>
            <person name="Thorpe P."/>
            <person name="Tsai I.J."/>
            <person name="Beasley H."/>
            <person name="Blok V."/>
            <person name="Cock P.J.A."/>
            <person name="Van den Akker S.E."/>
            <person name="Holroyd N."/>
            <person name="Hunt M."/>
            <person name="Mantelin S."/>
            <person name="Naghra H."/>
            <person name="Pain A."/>
            <person name="Palomares-Rius J.E."/>
            <person name="Zarowiecki M."/>
            <person name="Berriman M."/>
            <person name="Jones J.T."/>
            <person name="Urwin P.E."/>
        </authorList>
    </citation>
    <scope>NUCLEOTIDE SEQUENCE [LARGE SCALE GENOMIC DNA]</scope>
    <source>
        <strain evidence="1">Lindley</strain>
    </source>
</reference>
<accession>A0A183BIR3</accession>
<proteinExistence type="predicted"/>
<sequence length="147" mass="16282">MRKSSKRSLEERKAYAQMMDEITYRIGLLKEKPAGDVGVAYLLSVFCCPLYCSGAIKSFCFVPLCCSEDFGPRDVPDVDKEWGGALGWVATCCWAPTFGILAAPIFGIAAAGKACANISRRDHLEDKLAKLERLRNAEIKLNEENRN</sequence>
<evidence type="ECO:0000313" key="1">
    <source>
        <dbReference type="Proteomes" id="UP000050741"/>
    </source>
</evidence>
<reference evidence="1" key="1">
    <citation type="submission" date="2013-12" db="EMBL/GenBank/DDBJ databases">
        <authorList>
            <person name="Aslett M."/>
        </authorList>
    </citation>
    <scope>NUCLEOTIDE SEQUENCE [LARGE SCALE GENOMIC DNA]</scope>
    <source>
        <strain evidence="1">Lindley</strain>
    </source>
</reference>
<evidence type="ECO:0000313" key="2">
    <source>
        <dbReference type="WBParaSite" id="GPLIN_000049200"/>
    </source>
</evidence>